<feature type="transmembrane region" description="Helical" evidence="7">
    <location>
        <begin position="96"/>
        <end position="118"/>
    </location>
</feature>
<dbReference type="InterPro" id="IPR050895">
    <property type="entry name" value="XK-related_scramblase"/>
</dbReference>
<dbReference type="Proteomes" id="UP001234178">
    <property type="component" value="Unassembled WGS sequence"/>
</dbReference>
<name>A0ABQ9Z655_9CRUS</name>
<dbReference type="PANTHER" id="PTHR16024:SF28">
    <property type="entry name" value="XK-RELATED PROTEIN"/>
    <property type="match status" value="1"/>
</dbReference>
<keyword evidence="9" id="KW-1185">Reference proteome</keyword>
<protein>
    <recommendedName>
        <fullName evidence="7">XK-related protein</fullName>
    </recommendedName>
</protein>
<evidence type="ECO:0000256" key="2">
    <source>
        <dbReference type="ARBA" id="ARBA00008789"/>
    </source>
</evidence>
<comment type="subcellular location">
    <subcellularLocation>
        <location evidence="1">Cell membrane</location>
        <topology evidence="1">Multi-pass membrane protein</topology>
    </subcellularLocation>
    <subcellularLocation>
        <location evidence="7">Membrane</location>
        <topology evidence="7">Multi-pass membrane protein</topology>
    </subcellularLocation>
</comment>
<dbReference type="EMBL" id="JAOYFB010000002">
    <property type="protein sequence ID" value="KAK4008367.1"/>
    <property type="molecule type" value="Genomic_DNA"/>
</dbReference>
<evidence type="ECO:0000256" key="6">
    <source>
        <dbReference type="ARBA" id="ARBA00023136"/>
    </source>
</evidence>
<evidence type="ECO:0000313" key="9">
    <source>
        <dbReference type="Proteomes" id="UP001234178"/>
    </source>
</evidence>
<dbReference type="Pfam" id="PF09815">
    <property type="entry name" value="XK-related"/>
    <property type="match status" value="1"/>
</dbReference>
<dbReference type="InterPro" id="IPR018629">
    <property type="entry name" value="XK-rel"/>
</dbReference>
<evidence type="ECO:0000256" key="1">
    <source>
        <dbReference type="ARBA" id="ARBA00004651"/>
    </source>
</evidence>
<sequence>MANFNQNPVLAPANNACKPNPSVKYTLCDGVVTVLSLVLYVADIVTDIILGVKYINAGYFEWGTLTLMLCILPSILTQCISLRWHQLDQTAISLPMAFSHVLLLGIVHRYAAILNLGVRKSQKKVFQANNQQALQLLCHYQSDVCLLRLFESFLESAPQLLLQLYAHIATGYLYDIQRMSGCLEGGCPKDVFKIMFKTPSIRPNVRD</sequence>
<accession>A0ABQ9Z655</accession>
<keyword evidence="3" id="KW-1003">Cell membrane</keyword>
<evidence type="ECO:0000313" key="8">
    <source>
        <dbReference type="EMBL" id="KAK4008367.1"/>
    </source>
</evidence>
<evidence type="ECO:0000256" key="4">
    <source>
        <dbReference type="ARBA" id="ARBA00022692"/>
    </source>
</evidence>
<evidence type="ECO:0000256" key="7">
    <source>
        <dbReference type="RuleBase" id="RU910716"/>
    </source>
</evidence>
<gene>
    <name evidence="8" type="ORF">OUZ56_013510</name>
</gene>
<comment type="similarity">
    <text evidence="2 7">Belongs to the XK family.</text>
</comment>
<evidence type="ECO:0000256" key="5">
    <source>
        <dbReference type="ARBA" id="ARBA00022989"/>
    </source>
</evidence>
<feature type="transmembrane region" description="Helical" evidence="7">
    <location>
        <begin position="62"/>
        <end position="84"/>
    </location>
</feature>
<keyword evidence="4 7" id="KW-0812">Transmembrane</keyword>
<feature type="transmembrane region" description="Helical" evidence="7">
    <location>
        <begin position="30"/>
        <end position="50"/>
    </location>
</feature>
<organism evidence="8 9">
    <name type="scientific">Daphnia magna</name>
    <dbReference type="NCBI Taxonomy" id="35525"/>
    <lineage>
        <taxon>Eukaryota</taxon>
        <taxon>Metazoa</taxon>
        <taxon>Ecdysozoa</taxon>
        <taxon>Arthropoda</taxon>
        <taxon>Crustacea</taxon>
        <taxon>Branchiopoda</taxon>
        <taxon>Diplostraca</taxon>
        <taxon>Cladocera</taxon>
        <taxon>Anomopoda</taxon>
        <taxon>Daphniidae</taxon>
        <taxon>Daphnia</taxon>
    </lineage>
</organism>
<keyword evidence="6 7" id="KW-0472">Membrane</keyword>
<evidence type="ECO:0000256" key="3">
    <source>
        <dbReference type="ARBA" id="ARBA00022475"/>
    </source>
</evidence>
<reference evidence="8 9" key="1">
    <citation type="journal article" date="2023" name="Nucleic Acids Res.">
        <title>The hologenome of Daphnia magna reveals possible DNA methylation and microbiome-mediated evolution of the host genome.</title>
        <authorList>
            <person name="Chaturvedi A."/>
            <person name="Li X."/>
            <person name="Dhandapani V."/>
            <person name="Marshall H."/>
            <person name="Kissane S."/>
            <person name="Cuenca-Cambronero M."/>
            <person name="Asole G."/>
            <person name="Calvet F."/>
            <person name="Ruiz-Romero M."/>
            <person name="Marangio P."/>
            <person name="Guigo R."/>
            <person name="Rago D."/>
            <person name="Mirbahai L."/>
            <person name="Eastwood N."/>
            <person name="Colbourne J.K."/>
            <person name="Zhou J."/>
            <person name="Mallon E."/>
            <person name="Orsini L."/>
        </authorList>
    </citation>
    <scope>NUCLEOTIDE SEQUENCE [LARGE SCALE GENOMIC DNA]</scope>
    <source>
        <strain evidence="8">LRV0_1</strain>
    </source>
</reference>
<comment type="caution">
    <text evidence="8">The sequence shown here is derived from an EMBL/GenBank/DDBJ whole genome shotgun (WGS) entry which is preliminary data.</text>
</comment>
<keyword evidence="5 7" id="KW-1133">Transmembrane helix</keyword>
<proteinExistence type="inferred from homology"/>
<dbReference type="PANTHER" id="PTHR16024">
    <property type="entry name" value="XK-RELATED PROTEIN"/>
    <property type="match status" value="1"/>
</dbReference>